<gene>
    <name evidence="2" type="ORF">RGI145_00920</name>
</gene>
<dbReference type="GO" id="GO:0030975">
    <property type="term" value="F:thiamine binding"/>
    <property type="evidence" value="ECO:0007669"/>
    <property type="project" value="TreeGrafter"/>
</dbReference>
<dbReference type="RefSeq" id="WP_075796856.1">
    <property type="nucleotide sequence ID" value="NZ_CP015583.1"/>
</dbReference>
<evidence type="ECO:0008006" key="4">
    <source>
        <dbReference type="Google" id="ProtNLM"/>
    </source>
</evidence>
<dbReference type="KEGG" id="rgi:RGI145_00920"/>
<dbReference type="PANTHER" id="PTHR30006">
    <property type="entry name" value="THIAMINE-BINDING PERIPLASMIC PROTEIN-RELATED"/>
    <property type="match status" value="1"/>
</dbReference>
<accession>A0A1L7AB79</accession>
<dbReference type="InterPro" id="IPR006059">
    <property type="entry name" value="SBP"/>
</dbReference>
<protein>
    <recommendedName>
        <fullName evidence="4">ABC transporter substrate-binding protein</fullName>
    </recommendedName>
</protein>
<dbReference type="GO" id="GO:0015888">
    <property type="term" value="P:thiamine transport"/>
    <property type="evidence" value="ECO:0007669"/>
    <property type="project" value="TreeGrafter"/>
</dbReference>
<dbReference type="GO" id="GO:0030976">
    <property type="term" value="F:thiamine pyrophosphate binding"/>
    <property type="evidence" value="ECO:0007669"/>
    <property type="project" value="TreeGrafter"/>
</dbReference>
<organism evidence="2 3">
    <name type="scientific">Roseomonas gilardii</name>
    <dbReference type="NCBI Taxonomy" id="257708"/>
    <lineage>
        <taxon>Bacteria</taxon>
        <taxon>Pseudomonadati</taxon>
        <taxon>Pseudomonadota</taxon>
        <taxon>Alphaproteobacteria</taxon>
        <taxon>Acetobacterales</taxon>
        <taxon>Roseomonadaceae</taxon>
        <taxon>Roseomonas</taxon>
    </lineage>
</organism>
<dbReference type="GO" id="GO:0030288">
    <property type="term" value="C:outer membrane-bounded periplasmic space"/>
    <property type="evidence" value="ECO:0007669"/>
    <property type="project" value="TreeGrafter"/>
</dbReference>
<sequence length="351" mass="37684">MPDILNPALSPGRRLVLAGAAGALSLPFIRSARAAEQMVVGTWGGDYANLLRANVEEPLLAPKGITVVQDLGDEDPRVAKLYAQRRLPRGAVDVACTQANRGYEVSAAGLVEPIDETKVPNLVHVLPNLRDPAFVAHIYSPQVLIYNPEKVSNPPTSFQDLLDPKYKGRVGLGNGNYFYVMMAAALAATGDPNKVDTDAARDMMSKLNANGLRLYPSTDSIGAGIKSGEIDVGIIWLARVIMWQNAGIPVKASFPKEGNILYVAGMLVPKNAPNKETAYKYLNAMLEPSAQAEFAAKMGYLPTVDNCPLTGKVGEQLALPADVKMLPPDYSVLGKLQSATSEWWKKNIAGS</sequence>
<keyword evidence="1" id="KW-0732">Signal</keyword>
<name>A0A1L7AB79_9PROT</name>
<dbReference type="STRING" id="257708.RGI145_00920"/>
<dbReference type="SUPFAM" id="SSF53850">
    <property type="entry name" value="Periplasmic binding protein-like II"/>
    <property type="match status" value="1"/>
</dbReference>
<dbReference type="EMBL" id="CP015583">
    <property type="protein sequence ID" value="APT55889.1"/>
    <property type="molecule type" value="Genomic_DNA"/>
</dbReference>
<dbReference type="AlphaFoldDB" id="A0A1L7AB79"/>
<reference evidence="2 3" key="1">
    <citation type="submission" date="2016-05" db="EMBL/GenBank/DDBJ databases">
        <title>Complete Genome and Methylome Analysis of Psychrotrophic Bacterial Isolates from Antarctic Lake Untersee.</title>
        <authorList>
            <person name="Fomenkov A."/>
            <person name="Akimov V.N."/>
            <person name="Vasilyeva L.V."/>
            <person name="Andersen D."/>
            <person name="Vincze T."/>
            <person name="Roberts R.J."/>
        </authorList>
    </citation>
    <scope>NUCLEOTIDE SEQUENCE [LARGE SCALE GENOMIC DNA]</scope>
    <source>
        <strain evidence="2 3">U14-5</strain>
    </source>
</reference>
<dbReference type="Pfam" id="PF13416">
    <property type="entry name" value="SBP_bac_8"/>
    <property type="match status" value="1"/>
</dbReference>
<dbReference type="Gene3D" id="3.40.190.10">
    <property type="entry name" value="Periplasmic binding protein-like II"/>
    <property type="match status" value="2"/>
</dbReference>
<dbReference type="Proteomes" id="UP000185494">
    <property type="component" value="Chromosome 1"/>
</dbReference>
<evidence type="ECO:0000313" key="2">
    <source>
        <dbReference type="EMBL" id="APT55889.1"/>
    </source>
</evidence>
<evidence type="ECO:0000313" key="3">
    <source>
        <dbReference type="Proteomes" id="UP000185494"/>
    </source>
</evidence>
<proteinExistence type="predicted"/>
<dbReference type="PANTHER" id="PTHR30006:SF2">
    <property type="entry name" value="ABC TRANSPORTER SUBSTRATE-BINDING PROTEIN"/>
    <property type="match status" value="1"/>
</dbReference>
<evidence type="ECO:0000256" key="1">
    <source>
        <dbReference type="ARBA" id="ARBA00022729"/>
    </source>
</evidence>